<evidence type="ECO:0000313" key="4">
    <source>
        <dbReference type="EMBL" id="BAT06652.1"/>
    </source>
</evidence>
<dbReference type="InterPro" id="IPR015342">
    <property type="entry name" value="PEX1-N_C-lobe"/>
</dbReference>
<protein>
    <submittedName>
        <fullName evidence="4">Os08g0556500 protein</fullName>
    </submittedName>
</protein>
<dbReference type="eggNOG" id="KOG0735">
    <property type="taxonomic scope" value="Eukaryota"/>
</dbReference>
<name>A0A0P0XJ85_ORYSJ</name>
<dbReference type="GO" id="GO:0005524">
    <property type="term" value="F:ATP binding"/>
    <property type="evidence" value="ECO:0007669"/>
    <property type="project" value="UniProtKB-KW"/>
</dbReference>
<dbReference type="AlphaFoldDB" id="A0A0P0XJ85"/>
<dbReference type="PaxDb" id="39947-A0A0P0XJ85"/>
<sequence length="120" mass="13170">TLCSRLWIISSVKSLIKCWGLQVAQELAECISLPDGTVAQLSVARSLAKADSVCIEPFSEDDWEILESRADLAEETILTQVGVVYEGMKFPLWLDGHNIVKFVVTSSSPKKSLGMAPFLI</sequence>
<dbReference type="Gramene" id="Os08t0556500-00">
    <property type="protein sequence ID" value="Os08t0556500-00"/>
    <property type="gene ID" value="Os08g0556500"/>
</dbReference>
<evidence type="ECO:0000256" key="2">
    <source>
        <dbReference type="ARBA" id="ARBA00022840"/>
    </source>
</evidence>
<reference evidence="4 5" key="2">
    <citation type="journal article" date="2013" name="Plant Cell Physiol.">
        <title>Rice Annotation Project Database (RAP-DB): an integrative and interactive database for rice genomics.</title>
        <authorList>
            <person name="Sakai H."/>
            <person name="Lee S.S."/>
            <person name="Tanaka T."/>
            <person name="Numa H."/>
            <person name="Kim J."/>
            <person name="Kawahara Y."/>
            <person name="Wakimoto H."/>
            <person name="Yang C.C."/>
            <person name="Iwamoto M."/>
            <person name="Abe T."/>
            <person name="Yamada Y."/>
            <person name="Muto A."/>
            <person name="Inokuchi H."/>
            <person name="Ikemura T."/>
            <person name="Matsumoto T."/>
            <person name="Sasaki T."/>
            <person name="Itoh T."/>
        </authorList>
    </citation>
    <scope>NUCLEOTIDE SEQUENCE [LARGE SCALE GENOMIC DNA]</scope>
    <source>
        <strain evidence="5">cv. Nipponbare</strain>
    </source>
</reference>
<feature type="domain" description="Peroxisomal ATPase PEX1 N-terminal C-lobe" evidence="3">
    <location>
        <begin position="52"/>
        <end position="111"/>
    </location>
</feature>
<gene>
    <name evidence="4" type="ordered locus">Os08g0556500</name>
    <name evidence="4" type="ORF">OSNPB_080556500</name>
</gene>
<evidence type="ECO:0007829" key="6">
    <source>
        <dbReference type="PeptideAtlas" id="A0A0P0XJ85"/>
    </source>
</evidence>
<feature type="non-terminal residue" evidence="4">
    <location>
        <position position="1"/>
    </location>
</feature>
<dbReference type="Proteomes" id="UP000059680">
    <property type="component" value="Chromosome 8"/>
</dbReference>
<dbReference type="FunCoup" id="A0A0P0XJ85">
    <property type="interactions" value="1"/>
</dbReference>
<dbReference type="InParanoid" id="A0A0P0XJ85"/>
<dbReference type="SUPFAM" id="SSF54585">
    <property type="entry name" value="Cdc48 domain 2-like"/>
    <property type="match status" value="1"/>
</dbReference>
<accession>A0A0P0XJ85</accession>
<keyword evidence="6" id="KW-1267">Proteomics identification</keyword>
<dbReference type="EMBL" id="AP014964">
    <property type="protein sequence ID" value="BAT06652.1"/>
    <property type="molecule type" value="Genomic_DNA"/>
</dbReference>
<dbReference type="SMR" id="A0A0P0XJ85"/>
<dbReference type="STRING" id="39947.A0A0P0XJ85"/>
<dbReference type="GO" id="GO:0005777">
    <property type="term" value="C:peroxisome"/>
    <property type="evidence" value="ECO:0007669"/>
    <property type="project" value="InterPro"/>
</dbReference>
<evidence type="ECO:0000313" key="5">
    <source>
        <dbReference type="Proteomes" id="UP000059680"/>
    </source>
</evidence>
<keyword evidence="1" id="KW-0547">Nucleotide-binding</keyword>
<reference evidence="5" key="1">
    <citation type="journal article" date="2005" name="Nature">
        <title>The map-based sequence of the rice genome.</title>
        <authorList>
            <consortium name="International rice genome sequencing project (IRGSP)"/>
            <person name="Matsumoto T."/>
            <person name="Wu J."/>
            <person name="Kanamori H."/>
            <person name="Katayose Y."/>
            <person name="Fujisawa M."/>
            <person name="Namiki N."/>
            <person name="Mizuno H."/>
            <person name="Yamamoto K."/>
            <person name="Antonio B.A."/>
            <person name="Baba T."/>
            <person name="Sakata K."/>
            <person name="Nagamura Y."/>
            <person name="Aoki H."/>
            <person name="Arikawa K."/>
            <person name="Arita K."/>
            <person name="Bito T."/>
            <person name="Chiden Y."/>
            <person name="Fujitsuka N."/>
            <person name="Fukunaka R."/>
            <person name="Hamada M."/>
            <person name="Harada C."/>
            <person name="Hayashi A."/>
            <person name="Hijishita S."/>
            <person name="Honda M."/>
            <person name="Hosokawa S."/>
            <person name="Ichikawa Y."/>
            <person name="Idonuma A."/>
            <person name="Iijima M."/>
            <person name="Ikeda M."/>
            <person name="Ikeno M."/>
            <person name="Ito K."/>
            <person name="Ito S."/>
            <person name="Ito T."/>
            <person name="Ito Y."/>
            <person name="Ito Y."/>
            <person name="Iwabuchi A."/>
            <person name="Kamiya K."/>
            <person name="Karasawa W."/>
            <person name="Kurita K."/>
            <person name="Katagiri S."/>
            <person name="Kikuta A."/>
            <person name="Kobayashi H."/>
            <person name="Kobayashi N."/>
            <person name="Machita K."/>
            <person name="Maehara T."/>
            <person name="Masukawa M."/>
            <person name="Mizubayashi T."/>
            <person name="Mukai Y."/>
            <person name="Nagasaki H."/>
            <person name="Nagata Y."/>
            <person name="Naito S."/>
            <person name="Nakashima M."/>
            <person name="Nakama Y."/>
            <person name="Nakamichi Y."/>
            <person name="Nakamura M."/>
            <person name="Meguro A."/>
            <person name="Negishi M."/>
            <person name="Ohta I."/>
            <person name="Ohta T."/>
            <person name="Okamoto M."/>
            <person name="Ono N."/>
            <person name="Saji S."/>
            <person name="Sakaguchi M."/>
            <person name="Sakai K."/>
            <person name="Shibata M."/>
            <person name="Shimokawa T."/>
            <person name="Song J."/>
            <person name="Takazaki Y."/>
            <person name="Terasawa K."/>
            <person name="Tsugane M."/>
            <person name="Tsuji K."/>
            <person name="Ueda S."/>
            <person name="Waki K."/>
            <person name="Yamagata H."/>
            <person name="Yamamoto M."/>
            <person name="Yamamoto S."/>
            <person name="Yamane H."/>
            <person name="Yoshiki S."/>
            <person name="Yoshihara R."/>
            <person name="Yukawa K."/>
            <person name="Zhong H."/>
            <person name="Yano M."/>
            <person name="Yuan Q."/>
            <person name="Ouyang S."/>
            <person name="Liu J."/>
            <person name="Jones K.M."/>
            <person name="Gansberger K."/>
            <person name="Moffat K."/>
            <person name="Hill J."/>
            <person name="Bera J."/>
            <person name="Fadrosh D."/>
            <person name="Jin S."/>
            <person name="Johri S."/>
            <person name="Kim M."/>
            <person name="Overton L."/>
            <person name="Reardon M."/>
            <person name="Tsitrin T."/>
            <person name="Vuong H."/>
            <person name="Weaver B."/>
            <person name="Ciecko A."/>
            <person name="Tallon L."/>
            <person name="Jackson J."/>
            <person name="Pai G."/>
            <person name="Aken S.V."/>
            <person name="Utterback T."/>
            <person name="Reidmuller S."/>
            <person name="Feldblyum T."/>
            <person name="Hsiao J."/>
            <person name="Zismann V."/>
            <person name="Iobst S."/>
            <person name="de Vazeille A.R."/>
            <person name="Buell C.R."/>
            <person name="Ying K."/>
            <person name="Li Y."/>
            <person name="Lu T."/>
            <person name="Huang Y."/>
            <person name="Zhao Q."/>
            <person name="Feng Q."/>
            <person name="Zhang L."/>
            <person name="Zhu J."/>
            <person name="Weng Q."/>
            <person name="Mu J."/>
            <person name="Lu Y."/>
            <person name="Fan D."/>
            <person name="Liu Y."/>
            <person name="Guan J."/>
            <person name="Zhang Y."/>
            <person name="Yu S."/>
            <person name="Liu X."/>
            <person name="Zhang Y."/>
            <person name="Hong G."/>
            <person name="Han B."/>
            <person name="Choisne N."/>
            <person name="Demange N."/>
            <person name="Orjeda G."/>
            <person name="Samain S."/>
            <person name="Cattolico L."/>
            <person name="Pelletier E."/>
            <person name="Couloux A."/>
            <person name="Segurens B."/>
            <person name="Wincker P."/>
            <person name="D'Hont A."/>
            <person name="Scarpelli C."/>
            <person name="Weissenbach J."/>
            <person name="Salanoubat M."/>
            <person name="Quetier F."/>
            <person name="Yu Y."/>
            <person name="Kim H.R."/>
            <person name="Rambo T."/>
            <person name="Currie J."/>
            <person name="Collura K."/>
            <person name="Luo M."/>
            <person name="Yang T."/>
            <person name="Ammiraju J.S.S."/>
            <person name="Engler F."/>
            <person name="Soderlund C."/>
            <person name="Wing R.A."/>
            <person name="Palmer L.E."/>
            <person name="de la Bastide M."/>
            <person name="Spiegel L."/>
            <person name="Nascimento L."/>
            <person name="Zutavern T."/>
            <person name="O'Shaughnessy A."/>
            <person name="Dike S."/>
            <person name="Dedhia N."/>
            <person name="Preston R."/>
            <person name="Balija V."/>
            <person name="McCombie W.R."/>
            <person name="Chow T."/>
            <person name="Chen H."/>
            <person name="Chung M."/>
            <person name="Chen C."/>
            <person name="Shaw J."/>
            <person name="Wu H."/>
            <person name="Hsiao K."/>
            <person name="Chao Y."/>
            <person name="Chu M."/>
            <person name="Cheng C."/>
            <person name="Hour A."/>
            <person name="Lee P."/>
            <person name="Lin S."/>
            <person name="Lin Y."/>
            <person name="Liou J."/>
            <person name="Liu S."/>
            <person name="Hsing Y."/>
            <person name="Raghuvanshi S."/>
            <person name="Mohanty A."/>
            <person name="Bharti A.K."/>
            <person name="Gaur A."/>
            <person name="Gupta V."/>
            <person name="Kumar D."/>
            <person name="Ravi V."/>
            <person name="Vij S."/>
            <person name="Kapur A."/>
            <person name="Khurana P."/>
            <person name="Khurana P."/>
            <person name="Khurana J.P."/>
            <person name="Tyagi A.K."/>
            <person name="Gaikwad K."/>
            <person name="Singh A."/>
            <person name="Dalal V."/>
            <person name="Srivastava S."/>
            <person name="Dixit A."/>
            <person name="Pal A.K."/>
            <person name="Ghazi I.A."/>
            <person name="Yadav M."/>
            <person name="Pandit A."/>
            <person name="Bhargava A."/>
            <person name="Sureshbabu K."/>
            <person name="Batra K."/>
            <person name="Sharma T.R."/>
            <person name="Mohapatra T."/>
            <person name="Singh N.K."/>
            <person name="Messing J."/>
            <person name="Nelson A.B."/>
            <person name="Fuks G."/>
            <person name="Kavchok S."/>
            <person name="Keizer G."/>
            <person name="Linton E."/>
            <person name="Llaca V."/>
            <person name="Song R."/>
            <person name="Tanyolac B."/>
            <person name="Young S."/>
            <person name="Ho-Il K."/>
            <person name="Hahn J.H."/>
            <person name="Sangsakoo G."/>
            <person name="Vanavichit A."/>
            <person name="de Mattos Luiz.A.T."/>
            <person name="Zimmer P.D."/>
            <person name="Malone G."/>
            <person name="Dellagostin O."/>
            <person name="de Oliveira A.C."/>
            <person name="Bevan M."/>
            <person name="Bancroft I."/>
            <person name="Minx P."/>
            <person name="Cordum H."/>
            <person name="Wilson R."/>
            <person name="Cheng Z."/>
            <person name="Jin W."/>
            <person name="Jiang J."/>
            <person name="Leong S.A."/>
            <person name="Iwama H."/>
            <person name="Gojobori T."/>
            <person name="Itoh T."/>
            <person name="Niimura Y."/>
            <person name="Fujii Y."/>
            <person name="Habara T."/>
            <person name="Sakai H."/>
            <person name="Sato Y."/>
            <person name="Wilson G."/>
            <person name="Kumar K."/>
            <person name="McCouch S."/>
            <person name="Juretic N."/>
            <person name="Hoen D."/>
            <person name="Wright S."/>
            <person name="Bruskiewich R."/>
            <person name="Bureau T."/>
            <person name="Miyao A."/>
            <person name="Hirochika H."/>
            <person name="Nishikawa T."/>
            <person name="Kadowaki K."/>
            <person name="Sugiura M."/>
            <person name="Burr B."/>
            <person name="Sasaki T."/>
        </authorList>
    </citation>
    <scope>NUCLEOTIDE SEQUENCE [LARGE SCALE GENOMIC DNA]</scope>
    <source>
        <strain evidence="5">cv. Nipponbare</strain>
    </source>
</reference>
<dbReference type="InterPro" id="IPR029067">
    <property type="entry name" value="CDC48_domain_2-like_sf"/>
</dbReference>
<reference evidence="4 5" key="3">
    <citation type="journal article" date="2013" name="Rice">
        <title>Improvement of the Oryza sativa Nipponbare reference genome using next generation sequence and optical map data.</title>
        <authorList>
            <person name="Kawahara Y."/>
            <person name="de la Bastide M."/>
            <person name="Hamilton J.P."/>
            <person name="Kanamori H."/>
            <person name="McCombie W.R."/>
            <person name="Ouyang S."/>
            <person name="Schwartz D.C."/>
            <person name="Tanaka T."/>
            <person name="Wu J."/>
            <person name="Zhou S."/>
            <person name="Childs K.L."/>
            <person name="Davidson R.M."/>
            <person name="Lin H."/>
            <person name="Quesada-Ocampo L."/>
            <person name="Vaillancourt B."/>
            <person name="Sakai H."/>
            <person name="Lee S.S."/>
            <person name="Kim J."/>
            <person name="Numa H."/>
            <person name="Itoh T."/>
            <person name="Buell C.R."/>
            <person name="Matsumoto T."/>
        </authorList>
    </citation>
    <scope>NUCLEOTIDE SEQUENCE [LARGE SCALE GENOMIC DNA]</scope>
    <source>
        <strain evidence="5">cv. Nipponbare</strain>
    </source>
</reference>
<dbReference type="Gene3D" id="3.10.330.10">
    <property type="match status" value="1"/>
</dbReference>
<evidence type="ECO:0000259" key="3">
    <source>
        <dbReference type="Pfam" id="PF09262"/>
    </source>
</evidence>
<evidence type="ECO:0000256" key="1">
    <source>
        <dbReference type="ARBA" id="ARBA00022741"/>
    </source>
</evidence>
<dbReference type="GO" id="GO:0007031">
    <property type="term" value="P:peroxisome organization"/>
    <property type="evidence" value="ECO:0007669"/>
    <property type="project" value="InterPro"/>
</dbReference>
<organism evidence="4 5">
    <name type="scientific">Oryza sativa subsp. japonica</name>
    <name type="common">Rice</name>
    <dbReference type="NCBI Taxonomy" id="39947"/>
    <lineage>
        <taxon>Eukaryota</taxon>
        <taxon>Viridiplantae</taxon>
        <taxon>Streptophyta</taxon>
        <taxon>Embryophyta</taxon>
        <taxon>Tracheophyta</taxon>
        <taxon>Spermatophyta</taxon>
        <taxon>Magnoliopsida</taxon>
        <taxon>Liliopsida</taxon>
        <taxon>Poales</taxon>
        <taxon>Poaceae</taxon>
        <taxon>BOP clade</taxon>
        <taxon>Oryzoideae</taxon>
        <taxon>Oryzeae</taxon>
        <taxon>Oryzinae</taxon>
        <taxon>Oryza</taxon>
        <taxon>Oryza sativa</taxon>
    </lineage>
</organism>
<keyword evidence="2" id="KW-0067">ATP-binding</keyword>
<proteinExistence type="evidence at protein level"/>
<keyword evidence="5" id="KW-1185">Reference proteome</keyword>
<dbReference type="Pfam" id="PF09262">
    <property type="entry name" value="PEX-1N"/>
    <property type="match status" value="1"/>
</dbReference>